<organism evidence="2 3">
    <name type="scientific">Bizionia sediminis</name>
    <dbReference type="NCBI Taxonomy" id="1737064"/>
    <lineage>
        <taxon>Bacteria</taxon>
        <taxon>Pseudomonadati</taxon>
        <taxon>Bacteroidota</taxon>
        <taxon>Flavobacteriia</taxon>
        <taxon>Flavobacteriales</taxon>
        <taxon>Flavobacteriaceae</taxon>
        <taxon>Bizionia</taxon>
    </lineage>
</organism>
<sequence>MINVLYIGNNLKTQTTNVSAISVLGPLLAAEGFKVNCASSKVNKWARLTDMVCHVFKHAKSTDVVLIDTYSTTNFLYAVIISQLCRMLNMPYVPILHGGKLPARLRDTPRLSGLLFKHAHQLVSPSKYLEAAFNQSQLAPVVYIPNSLNIDNYPFKKRNYATINLLWVRSFSSIYNPQLAIKSLKLLKDTGLPCHLCMVGPDTQDGSLQACKQLAQDMQVEVSFMGKLSKPDWIRLSSDYNIFLNTANFDNMPVSVLEAMALGLPVISTSVGGMPHLITNNSTGLLVPANNPVAIKNAVMFLKEHPQQANTLAVKARQMVTNLDWKIVKHSWVTLFSEISKKRA</sequence>
<keyword evidence="2" id="KW-0808">Transferase</keyword>
<keyword evidence="3" id="KW-1185">Reference proteome</keyword>
<dbReference type="EMBL" id="JBHULS010000001">
    <property type="protein sequence ID" value="MFD2550409.1"/>
    <property type="molecule type" value="Genomic_DNA"/>
</dbReference>
<dbReference type="SUPFAM" id="SSF53756">
    <property type="entry name" value="UDP-Glycosyltransferase/glycogen phosphorylase"/>
    <property type="match status" value="1"/>
</dbReference>
<dbReference type="Gene3D" id="3.40.50.2000">
    <property type="entry name" value="Glycogen Phosphorylase B"/>
    <property type="match status" value="2"/>
</dbReference>
<feature type="domain" description="Glycosyl transferase family 1" evidence="1">
    <location>
        <begin position="165"/>
        <end position="318"/>
    </location>
</feature>
<dbReference type="Proteomes" id="UP001597472">
    <property type="component" value="Unassembled WGS sequence"/>
</dbReference>
<dbReference type="PANTHER" id="PTHR12526">
    <property type="entry name" value="GLYCOSYLTRANSFERASE"/>
    <property type="match status" value="1"/>
</dbReference>
<comment type="caution">
    <text evidence="2">The sequence shown here is derived from an EMBL/GenBank/DDBJ whole genome shotgun (WGS) entry which is preliminary data.</text>
</comment>
<dbReference type="GO" id="GO:0016757">
    <property type="term" value="F:glycosyltransferase activity"/>
    <property type="evidence" value="ECO:0007669"/>
    <property type="project" value="UniProtKB-KW"/>
</dbReference>
<reference evidence="3" key="1">
    <citation type="journal article" date="2019" name="Int. J. Syst. Evol. Microbiol.">
        <title>The Global Catalogue of Microorganisms (GCM) 10K type strain sequencing project: providing services to taxonomists for standard genome sequencing and annotation.</title>
        <authorList>
            <consortium name="The Broad Institute Genomics Platform"/>
            <consortium name="The Broad Institute Genome Sequencing Center for Infectious Disease"/>
            <person name="Wu L."/>
            <person name="Ma J."/>
        </authorList>
    </citation>
    <scope>NUCLEOTIDE SEQUENCE [LARGE SCALE GENOMIC DNA]</scope>
    <source>
        <strain evidence="3">KCTC 42587</strain>
    </source>
</reference>
<dbReference type="EC" id="2.4.-.-" evidence="2"/>
<accession>A0ABW5KNT7</accession>
<dbReference type="RefSeq" id="WP_376891171.1">
    <property type="nucleotide sequence ID" value="NZ_JBHULS010000001.1"/>
</dbReference>
<proteinExistence type="predicted"/>
<dbReference type="CDD" id="cd03801">
    <property type="entry name" value="GT4_PimA-like"/>
    <property type="match status" value="1"/>
</dbReference>
<evidence type="ECO:0000313" key="3">
    <source>
        <dbReference type="Proteomes" id="UP001597472"/>
    </source>
</evidence>
<dbReference type="Pfam" id="PF00534">
    <property type="entry name" value="Glycos_transf_1"/>
    <property type="match status" value="1"/>
</dbReference>
<evidence type="ECO:0000313" key="2">
    <source>
        <dbReference type="EMBL" id="MFD2550409.1"/>
    </source>
</evidence>
<gene>
    <name evidence="2" type="ORF">ACFSQP_01145</name>
</gene>
<keyword evidence="2" id="KW-0328">Glycosyltransferase</keyword>
<name>A0ABW5KNT7_9FLAO</name>
<dbReference type="InterPro" id="IPR001296">
    <property type="entry name" value="Glyco_trans_1"/>
</dbReference>
<protein>
    <submittedName>
        <fullName evidence="2">Glycosyltransferase family 4 protein</fullName>
        <ecNumber evidence="2">2.4.-.-</ecNumber>
    </submittedName>
</protein>
<evidence type="ECO:0000259" key="1">
    <source>
        <dbReference type="Pfam" id="PF00534"/>
    </source>
</evidence>